<sequence length="124" mass="13766">MEGKTATNKGWSQIWDDLTKLGQELKHSLDTMIVQEPSGPVIDSSMEADTPSISESDGQDNESDERREQELFNLMNAPLAPVSRDPFKNTSPPASSEEIETVEYKSLGNMNVQCAQCSALMWNE</sequence>
<protein>
    <submittedName>
        <fullName evidence="2">Uncharacterized protein</fullName>
    </submittedName>
</protein>
<evidence type="ECO:0000313" key="3">
    <source>
        <dbReference type="Proteomes" id="UP000703661"/>
    </source>
</evidence>
<feature type="region of interest" description="Disordered" evidence="1">
    <location>
        <begin position="33"/>
        <end position="98"/>
    </location>
</feature>
<proteinExistence type="predicted"/>
<accession>A0A9P6SW81</accession>
<name>A0A9P6SW81_9FUNG</name>
<dbReference type="EMBL" id="JAAAID010002138">
    <property type="protein sequence ID" value="KAG0007877.1"/>
    <property type="molecule type" value="Genomic_DNA"/>
</dbReference>
<dbReference type="Proteomes" id="UP000703661">
    <property type="component" value="Unassembled WGS sequence"/>
</dbReference>
<gene>
    <name evidence="2" type="ORF">BGZ80_004125</name>
</gene>
<keyword evidence="3" id="KW-1185">Reference proteome</keyword>
<evidence type="ECO:0000313" key="2">
    <source>
        <dbReference type="EMBL" id="KAG0007877.1"/>
    </source>
</evidence>
<organism evidence="2 3">
    <name type="scientific">Entomortierella chlamydospora</name>
    <dbReference type="NCBI Taxonomy" id="101097"/>
    <lineage>
        <taxon>Eukaryota</taxon>
        <taxon>Fungi</taxon>
        <taxon>Fungi incertae sedis</taxon>
        <taxon>Mucoromycota</taxon>
        <taxon>Mortierellomycotina</taxon>
        <taxon>Mortierellomycetes</taxon>
        <taxon>Mortierellales</taxon>
        <taxon>Mortierellaceae</taxon>
        <taxon>Entomortierella</taxon>
    </lineage>
</organism>
<comment type="caution">
    <text evidence="2">The sequence shown here is derived from an EMBL/GenBank/DDBJ whole genome shotgun (WGS) entry which is preliminary data.</text>
</comment>
<evidence type="ECO:0000256" key="1">
    <source>
        <dbReference type="SAM" id="MobiDB-lite"/>
    </source>
</evidence>
<reference evidence="2" key="1">
    <citation type="journal article" date="2020" name="Fungal Divers.">
        <title>Resolving the Mortierellaceae phylogeny through synthesis of multi-gene phylogenetics and phylogenomics.</title>
        <authorList>
            <person name="Vandepol N."/>
            <person name="Liber J."/>
            <person name="Desiro A."/>
            <person name="Na H."/>
            <person name="Kennedy M."/>
            <person name="Barry K."/>
            <person name="Grigoriev I.V."/>
            <person name="Miller A.N."/>
            <person name="O'Donnell K."/>
            <person name="Stajich J.E."/>
            <person name="Bonito G."/>
        </authorList>
    </citation>
    <scope>NUCLEOTIDE SEQUENCE</scope>
    <source>
        <strain evidence="2">NRRL 2769</strain>
    </source>
</reference>
<feature type="non-terminal residue" evidence="2">
    <location>
        <position position="124"/>
    </location>
</feature>
<dbReference type="AlphaFoldDB" id="A0A9P6SW81"/>